<feature type="domain" description="Complex 1 LYR protein" evidence="10">
    <location>
        <begin position="9"/>
        <end position="65"/>
    </location>
</feature>
<accession>A0A317XHB5</accession>
<evidence type="ECO:0000256" key="7">
    <source>
        <dbReference type="ARBA" id="ARBA00023186"/>
    </source>
</evidence>
<dbReference type="GO" id="GO:0034551">
    <property type="term" value="P:mitochondrial respiratory chain complex III assembly"/>
    <property type="evidence" value="ECO:0007669"/>
    <property type="project" value="InterPro"/>
</dbReference>
<dbReference type="GO" id="GO:0005759">
    <property type="term" value="C:mitochondrial matrix"/>
    <property type="evidence" value="ECO:0007669"/>
    <property type="project" value="UniProtKB-SubCell"/>
</dbReference>
<evidence type="ECO:0000313" key="12">
    <source>
        <dbReference type="Proteomes" id="UP000246740"/>
    </source>
</evidence>
<keyword evidence="5" id="KW-0809">Transit peptide</keyword>
<feature type="compositionally biased region" description="Low complexity" evidence="9">
    <location>
        <begin position="135"/>
        <end position="151"/>
    </location>
</feature>
<dbReference type="STRING" id="1882483.A0A317XHB5"/>
<feature type="compositionally biased region" description="Basic and acidic residues" evidence="9">
    <location>
        <begin position="248"/>
        <end position="262"/>
    </location>
</feature>
<dbReference type="PANTHER" id="PTHR46749:SF1">
    <property type="entry name" value="COMPLEX III ASSEMBLY FACTOR LYRM7"/>
    <property type="match status" value="1"/>
</dbReference>
<dbReference type="AlphaFoldDB" id="A0A317XHB5"/>
<comment type="subunit">
    <text evidence="3">Interacts with RIP1.</text>
</comment>
<evidence type="ECO:0000256" key="4">
    <source>
        <dbReference type="ARBA" id="ARBA00015108"/>
    </source>
</evidence>
<dbReference type="InParanoid" id="A0A317XHB5"/>
<dbReference type="PANTHER" id="PTHR46749">
    <property type="entry name" value="COMPLEX III ASSEMBLY FACTOR LYRM7"/>
    <property type="match status" value="1"/>
</dbReference>
<dbReference type="GO" id="GO:0044183">
    <property type="term" value="F:protein folding chaperone"/>
    <property type="evidence" value="ECO:0007669"/>
    <property type="project" value="TreeGrafter"/>
</dbReference>
<sequence>MTFTAAQRQRAIGLYKRLLRTSRKTFEGDANAVLAAREETRRRFRIAAQETDPTRIEEGLKTGDEIVSVLRQNVVQGKWRQDSQAYELRMTQDTELGTNDSIKEARAKQIADLKAGKKPERRSCREMAALYQAEAAGSSSSSSSSSGAGSARAYHTTARPSASSSILSQATQFSSSQQQQSAFSTSASVQARDPSAVVQTALPRPVPKFSSTTMLADGSSIQLSTTSPRRLTRLARDPTNHPLWNPGQERKVGGDADDDSGRLGRFRRRFQEAEAAAASATSASSSSAQSKAAQAQDSGDVRFGQEDLDWMSVGGREARAGSPIAAKKAAKGKGKK</sequence>
<keyword evidence="7" id="KW-0143">Chaperone</keyword>
<feature type="region of interest" description="Disordered" evidence="9">
    <location>
        <begin position="184"/>
        <end position="336"/>
    </location>
</feature>
<evidence type="ECO:0000256" key="3">
    <source>
        <dbReference type="ARBA" id="ARBA00011589"/>
    </source>
</evidence>
<evidence type="ECO:0000256" key="5">
    <source>
        <dbReference type="ARBA" id="ARBA00022946"/>
    </source>
</evidence>
<feature type="compositionally biased region" description="Polar residues" evidence="9">
    <location>
        <begin position="209"/>
        <end position="229"/>
    </location>
</feature>
<dbReference type="InterPro" id="IPR050435">
    <property type="entry name" value="MZM1/LYRM7"/>
</dbReference>
<dbReference type="InterPro" id="IPR008011">
    <property type="entry name" value="Complex1_LYR_dom"/>
</dbReference>
<keyword evidence="12" id="KW-1185">Reference proteome</keyword>
<proteinExistence type="inferred from homology"/>
<dbReference type="InterPro" id="IPR045298">
    <property type="entry name" value="Complex1_LYR_LYRM7"/>
</dbReference>
<comment type="subcellular location">
    <subcellularLocation>
        <location evidence="1">Mitochondrion matrix</location>
    </subcellularLocation>
</comment>
<keyword evidence="6" id="KW-0496">Mitochondrion</keyword>
<dbReference type="Pfam" id="PF05347">
    <property type="entry name" value="Complex1_LYR"/>
    <property type="match status" value="1"/>
</dbReference>
<evidence type="ECO:0000256" key="6">
    <source>
        <dbReference type="ARBA" id="ARBA00023128"/>
    </source>
</evidence>
<feature type="region of interest" description="Disordered" evidence="9">
    <location>
        <begin position="135"/>
        <end position="156"/>
    </location>
</feature>
<dbReference type="OrthoDB" id="5587740at2759"/>
<organism evidence="11 12">
    <name type="scientific">Testicularia cyperi</name>
    <dbReference type="NCBI Taxonomy" id="1882483"/>
    <lineage>
        <taxon>Eukaryota</taxon>
        <taxon>Fungi</taxon>
        <taxon>Dikarya</taxon>
        <taxon>Basidiomycota</taxon>
        <taxon>Ustilaginomycotina</taxon>
        <taxon>Ustilaginomycetes</taxon>
        <taxon>Ustilaginales</taxon>
        <taxon>Anthracoideaceae</taxon>
        <taxon>Testicularia</taxon>
    </lineage>
</organism>
<reference evidence="11 12" key="1">
    <citation type="journal article" date="2018" name="Mol. Biol. Evol.">
        <title>Broad Genomic Sampling Reveals a Smut Pathogenic Ancestry of the Fungal Clade Ustilaginomycotina.</title>
        <authorList>
            <person name="Kijpornyongpan T."/>
            <person name="Mondo S.J."/>
            <person name="Barry K."/>
            <person name="Sandor L."/>
            <person name="Lee J."/>
            <person name="Lipzen A."/>
            <person name="Pangilinan J."/>
            <person name="LaButti K."/>
            <person name="Hainaut M."/>
            <person name="Henrissat B."/>
            <person name="Grigoriev I.V."/>
            <person name="Spatafora J.W."/>
            <person name="Aime M.C."/>
        </authorList>
    </citation>
    <scope>NUCLEOTIDE SEQUENCE [LARGE SCALE GENOMIC DNA]</scope>
    <source>
        <strain evidence="11 12">MCA 3645</strain>
    </source>
</reference>
<dbReference type="EMBL" id="KZ819205">
    <property type="protein sequence ID" value="PWY97545.1"/>
    <property type="molecule type" value="Genomic_DNA"/>
</dbReference>
<name>A0A317XHB5_9BASI</name>
<comment type="similarity">
    <text evidence="2">Belongs to the complex I LYR family. MZM1 subfamily.</text>
</comment>
<evidence type="ECO:0000256" key="2">
    <source>
        <dbReference type="ARBA" id="ARBA00009949"/>
    </source>
</evidence>
<gene>
    <name evidence="11" type="ORF">BCV70DRAFT_166699</name>
</gene>
<evidence type="ECO:0000313" key="11">
    <source>
        <dbReference type="EMBL" id="PWY97545.1"/>
    </source>
</evidence>
<evidence type="ECO:0000256" key="1">
    <source>
        <dbReference type="ARBA" id="ARBA00004305"/>
    </source>
</evidence>
<comment type="function">
    <text evidence="8">Assembly factor required for Rieske Fe-S protein RIP1 incorporation into the cytochrome b-c1 (CIII) complex. Functions as a chaperone, binding to this subunit within the mitochondrial matrix and stabilizing it prior to its translocation and insertion into the late CIII dimeric intermediate within the mitochondrial inner membrane. Modulates the mitochondrial matrix zinc pool.</text>
</comment>
<evidence type="ECO:0000259" key="10">
    <source>
        <dbReference type="Pfam" id="PF05347"/>
    </source>
</evidence>
<dbReference type="Proteomes" id="UP000246740">
    <property type="component" value="Unassembled WGS sequence"/>
</dbReference>
<evidence type="ECO:0000256" key="8">
    <source>
        <dbReference type="ARBA" id="ARBA00025268"/>
    </source>
</evidence>
<evidence type="ECO:0000256" key="9">
    <source>
        <dbReference type="SAM" id="MobiDB-lite"/>
    </source>
</evidence>
<dbReference type="CDD" id="cd20267">
    <property type="entry name" value="Complex1_LYR_LYRM7"/>
    <property type="match status" value="1"/>
</dbReference>
<protein>
    <recommendedName>
        <fullName evidence="4">Mitochondrial zinc maintenance protein 1, mitochondrial</fullName>
    </recommendedName>
</protein>
<feature type="compositionally biased region" description="Low complexity" evidence="9">
    <location>
        <begin position="273"/>
        <end position="296"/>
    </location>
</feature>
<dbReference type="Gene3D" id="6.20.130.10">
    <property type="match status" value="1"/>
</dbReference>